<protein>
    <recommendedName>
        <fullName evidence="1">DUF6438 domain-containing protein</fullName>
    </recommendedName>
</protein>
<name>F2IH61_FLUTR</name>
<evidence type="ECO:0000259" key="1">
    <source>
        <dbReference type="Pfam" id="PF20033"/>
    </source>
</evidence>
<dbReference type="HOGENOM" id="CLU_996881_0_0_10"/>
<dbReference type="KEGG" id="fte:Fluta_3911"/>
<evidence type="ECO:0000313" key="3">
    <source>
        <dbReference type="Proteomes" id="UP000007463"/>
    </source>
</evidence>
<organism evidence="2 3">
    <name type="scientific">Fluviicola taffensis (strain DSM 16823 / NCIMB 13979 / RW262)</name>
    <dbReference type="NCBI Taxonomy" id="755732"/>
    <lineage>
        <taxon>Bacteria</taxon>
        <taxon>Pseudomonadati</taxon>
        <taxon>Bacteroidota</taxon>
        <taxon>Flavobacteriia</taxon>
        <taxon>Flavobacteriales</taxon>
        <taxon>Crocinitomicaceae</taxon>
        <taxon>Fluviicola</taxon>
    </lineage>
</organism>
<proteinExistence type="predicted"/>
<reference evidence="2 3" key="1">
    <citation type="journal article" date="2011" name="Stand. Genomic Sci.">
        <title>Complete genome sequence of the gliding freshwater bacterium Fluviicola taffensis type strain (RW262).</title>
        <authorList>
            <person name="Woyke T."/>
            <person name="Chertkov O."/>
            <person name="Lapidus A."/>
            <person name="Nolan M."/>
            <person name="Lucas S."/>
            <person name="Del Rio T.G."/>
            <person name="Tice H."/>
            <person name="Cheng J.F."/>
            <person name="Tapia R."/>
            <person name="Han C."/>
            <person name="Goodwin L."/>
            <person name="Pitluck S."/>
            <person name="Liolios K."/>
            <person name="Pagani I."/>
            <person name="Ivanova N."/>
            <person name="Huntemann M."/>
            <person name="Mavromatis K."/>
            <person name="Mikhailova N."/>
            <person name="Pati A."/>
            <person name="Chen A."/>
            <person name="Palaniappan K."/>
            <person name="Land M."/>
            <person name="Hauser L."/>
            <person name="Brambilla E.M."/>
            <person name="Rohde M."/>
            <person name="Mwirichia R."/>
            <person name="Sikorski J."/>
            <person name="Tindall B.J."/>
            <person name="Goker M."/>
            <person name="Bristow J."/>
            <person name="Eisen J.A."/>
            <person name="Markowitz V."/>
            <person name="Hugenholtz P."/>
            <person name="Klenk H.P."/>
            <person name="Kyrpides N.C."/>
        </authorList>
    </citation>
    <scope>NUCLEOTIDE SEQUENCE [LARGE SCALE GENOMIC DNA]</scope>
    <source>
        <strain evidence="3">DSM 16823 / RW262 / RW262</strain>
    </source>
</reference>
<dbReference type="RefSeq" id="WP_013688633.1">
    <property type="nucleotide sequence ID" value="NC_015321.1"/>
</dbReference>
<dbReference type="OrthoDB" id="7172369at2"/>
<dbReference type="PROSITE" id="PS51257">
    <property type="entry name" value="PROKAR_LIPOPROTEIN"/>
    <property type="match status" value="1"/>
</dbReference>
<dbReference type="Proteomes" id="UP000007463">
    <property type="component" value="Chromosome"/>
</dbReference>
<keyword evidence="3" id="KW-1185">Reference proteome</keyword>
<dbReference type="Pfam" id="PF20033">
    <property type="entry name" value="DUF6438"/>
    <property type="match status" value="1"/>
</dbReference>
<gene>
    <name evidence="2" type="ordered locus">Fluta_3911</name>
</gene>
<sequence length="294" mass="34360" precursor="true">MKFHSLIIFLVLFTLSCNSSKKVKTSIEIKKELQGFWLMNDTIKGEMKQFNLYFNDSICHVFYNQSNLNRYKIHDSILELRITSSSPIIGNRMRFKICSVNNQMLCLLPLSKNLKESCAKDGLDTLSLHKAKARNRLNWNQVTFYSTGCFGTCQSFIFQIKKSGDMLYQGISFTEKEGNYTSKKDEEFYAILADKLKYINFRQLKSEYSAPWSDDQTVNLAVETKSNAYLTSVYGNFEEPAPLRVFFSYIFSNYERIKWNKTNEIFSFEDNENLRDLFSVYQEKSIVFLPPISQ</sequence>
<evidence type="ECO:0000313" key="2">
    <source>
        <dbReference type="EMBL" id="AEA45875.1"/>
    </source>
</evidence>
<dbReference type="AlphaFoldDB" id="F2IH61"/>
<feature type="domain" description="DUF6438" evidence="1">
    <location>
        <begin position="141"/>
        <end position="250"/>
    </location>
</feature>
<dbReference type="STRING" id="755732.Fluta_3911"/>
<dbReference type="EMBL" id="CP002542">
    <property type="protein sequence ID" value="AEA45875.1"/>
    <property type="molecule type" value="Genomic_DNA"/>
</dbReference>
<dbReference type="InterPro" id="IPR045497">
    <property type="entry name" value="DUF6438"/>
</dbReference>
<accession>F2IH61</accession>
<reference evidence="3" key="2">
    <citation type="submission" date="2011-02" db="EMBL/GenBank/DDBJ databases">
        <title>The complete genome of Fluviicola taffensis DSM 16823.</title>
        <authorList>
            <consortium name="US DOE Joint Genome Institute (JGI-PGF)"/>
            <person name="Lucas S."/>
            <person name="Copeland A."/>
            <person name="Lapidus A."/>
            <person name="Bruce D."/>
            <person name="Goodwin L."/>
            <person name="Pitluck S."/>
            <person name="Kyrpides N."/>
            <person name="Mavromatis K."/>
            <person name="Ivanova N."/>
            <person name="Mikhailova N."/>
            <person name="Pagani I."/>
            <person name="Chertkov O."/>
            <person name="Detter J.C."/>
            <person name="Han C."/>
            <person name="Tapia R."/>
            <person name="Land M."/>
            <person name="Hauser L."/>
            <person name="Markowitz V."/>
            <person name="Cheng J.-F."/>
            <person name="Hugenholtz P."/>
            <person name="Woyke T."/>
            <person name="Wu D."/>
            <person name="Tindall B."/>
            <person name="Pomrenke H.G."/>
            <person name="Brambilla E."/>
            <person name="Klenk H.-P."/>
            <person name="Eisen J.A."/>
        </authorList>
    </citation>
    <scope>NUCLEOTIDE SEQUENCE [LARGE SCALE GENOMIC DNA]</scope>
    <source>
        <strain evidence="3">DSM 16823 / RW262 / RW262</strain>
    </source>
</reference>